<dbReference type="Pfam" id="PF00707">
    <property type="entry name" value="IF3_C"/>
    <property type="match status" value="1"/>
</dbReference>
<comment type="similarity">
    <text evidence="1 5">Belongs to the IF-3 family.</text>
</comment>
<feature type="domain" description="Translation initiation factor 3 N-terminal" evidence="7">
    <location>
        <begin position="17"/>
        <end position="84"/>
    </location>
</feature>
<sequence>MKKGFKPRPKIEYRPLMNNRIRAKEVRLIDETGKQLGVLGLSEAIEKAREKNLDLIQVTEKVEPPVCKIMNYGKYIYALKKKERSISHNKGGEMKGIRITFNISDHDLETRTKQSEKFLKSGDKIRLEMRLRGREKAHQDFAKEKIKKFLEILNNAIPIRIERDLKKESRGMTMIISRK</sequence>
<organism evidence="8 9">
    <name type="scientific">Candidatus Nealsonbacteria bacterium RBG_13_37_56</name>
    <dbReference type="NCBI Taxonomy" id="1801661"/>
    <lineage>
        <taxon>Bacteria</taxon>
        <taxon>Candidatus Nealsoniibacteriota</taxon>
    </lineage>
</organism>
<reference evidence="8 9" key="1">
    <citation type="journal article" date="2016" name="Nat. Commun.">
        <title>Thousands of microbial genomes shed light on interconnected biogeochemical processes in an aquifer system.</title>
        <authorList>
            <person name="Anantharaman K."/>
            <person name="Brown C.T."/>
            <person name="Hug L.A."/>
            <person name="Sharon I."/>
            <person name="Castelle C.J."/>
            <person name="Probst A.J."/>
            <person name="Thomas B.C."/>
            <person name="Singh A."/>
            <person name="Wilkins M.J."/>
            <person name="Karaoz U."/>
            <person name="Brodie E.L."/>
            <person name="Williams K.H."/>
            <person name="Hubbard S.S."/>
            <person name="Banfield J.F."/>
        </authorList>
    </citation>
    <scope>NUCLEOTIDE SEQUENCE [LARGE SCALE GENOMIC DNA]</scope>
</reference>
<keyword evidence="3 5" id="KW-0648">Protein biosynthesis</keyword>
<proteinExistence type="inferred from homology"/>
<comment type="subcellular location">
    <subcellularLocation>
        <location evidence="5">Cytoplasm</location>
    </subcellularLocation>
</comment>
<evidence type="ECO:0000256" key="1">
    <source>
        <dbReference type="ARBA" id="ARBA00005439"/>
    </source>
</evidence>
<comment type="function">
    <text evidence="5">IF-3 binds to the 30S ribosomal subunit and shifts the equilibrium between 70S ribosomes and their 50S and 30S subunits in favor of the free subunits, thus enhancing the availability of 30S subunits on which protein synthesis initiation begins.</text>
</comment>
<dbReference type="EMBL" id="MHLW01000014">
    <property type="protein sequence ID" value="OGZ18138.1"/>
    <property type="molecule type" value="Genomic_DNA"/>
</dbReference>
<comment type="caution">
    <text evidence="8">The sequence shown here is derived from an EMBL/GenBank/DDBJ whole genome shotgun (WGS) entry which is preliminary data.</text>
</comment>
<evidence type="ECO:0000313" key="9">
    <source>
        <dbReference type="Proteomes" id="UP000178893"/>
    </source>
</evidence>
<accession>A0A1G2DYZ0</accession>
<dbReference type="InterPro" id="IPR036788">
    <property type="entry name" value="T_IF-3_C_sf"/>
</dbReference>
<dbReference type="GO" id="GO:0016020">
    <property type="term" value="C:membrane"/>
    <property type="evidence" value="ECO:0007669"/>
    <property type="project" value="TreeGrafter"/>
</dbReference>
<dbReference type="NCBIfam" id="TIGR00168">
    <property type="entry name" value="infC"/>
    <property type="match status" value="1"/>
</dbReference>
<dbReference type="SUPFAM" id="SSF55200">
    <property type="entry name" value="Translation initiation factor IF3, C-terminal domain"/>
    <property type="match status" value="1"/>
</dbReference>
<feature type="domain" description="Translation initiation factor 3 C-terminal" evidence="6">
    <location>
        <begin position="93"/>
        <end position="179"/>
    </location>
</feature>
<evidence type="ECO:0000259" key="7">
    <source>
        <dbReference type="Pfam" id="PF05198"/>
    </source>
</evidence>
<evidence type="ECO:0000256" key="2">
    <source>
        <dbReference type="ARBA" id="ARBA00022540"/>
    </source>
</evidence>
<evidence type="ECO:0000256" key="5">
    <source>
        <dbReference type="RuleBase" id="RU000646"/>
    </source>
</evidence>
<gene>
    <name evidence="8" type="ORF">A2V72_01820</name>
</gene>
<keyword evidence="2 5" id="KW-0396">Initiation factor</keyword>
<dbReference type="InterPro" id="IPR036787">
    <property type="entry name" value="T_IF-3_N_sf"/>
</dbReference>
<dbReference type="InterPro" id="IPR019814">
    <property type="entry name" value="Translation_initiation_fac_3_N"/>
</dbReference>
<dbReference type="GO" id="GO:0043022">
    <property type="term" value="F:ribosome binding"/>
    <property type="evidence" value="ECO:0007669"/>
    <property type="project" value="TreeGrafter"/>
</dbReference>
<evidence type="ECO:0000313" key="8">
    <source>
        <dbReference type="EMBL" id="OGZ18138.1"/>
    </source>
</evidence>
<dbReference type="Proteomes" id="UP000178893">
    <property type="component" value="Unassembled WGS sequence"/>
</dbReference>
<evidence type="ECO:0000256" key="4">
    <source>
        <dbReference type="NCBIfam" id="TIGR00168"/>
    </source>
</evidence>
<dbReference type="Gene3D" id="3.30.110.10">
    <property type="entry name" value="Translation initiation factor 3 (IF-3), C-terminal domain"/>
    <property type="match status" value="1"/>
</dbReference>
<dbReference type="PROSITE" id="PS00938">
    <property type="entry name" value="IF3"/>
    <property type="match status" value="1"/>
</dbReference>
<dbReference type="InterPro" id="IPR001288">
    <property type="entry name" value="Translation_initiation_fac_3"/>
</dbReference>
<dbReference type="PANTHER" id="PTHR10938:SF0">
    <property type="entry name" value="TRANSLATION INITIATION FACTOR IF-3, MITOCHONDRIAL"/>
    <property type="match status" value="1"/>
</dbReference>
<dbReference type="InterPro" id="IPR019815">
    <property type="entry name" value="Translation_initiation_fac_3_C"/>
</dbReference>
<protein>
    <recommendedName>
        <fullName evidence="4 5">Translation initiation factor IF-3</fullName>
    </recommendedName>
</protein>
<dbReference type="SUPFAM" id="SSF54364">
    <property type="entry name" value="Translation initiation factor IF3, N-terminal domain"/>
    <property type="match status" value="1"/>
</dbReference>
<evidence type="ECO:0000256" key="3">
    <source>
        <dbReference type="ARBA" id="ARBA00022917"/>
    </source>
</evidence>
<dbReference type="GO" id="GO:0003743">
    <property type="term" value="F:translation initiation factor activity"/>
    <property type="evidence" value="ECO:0007669"/>
    <property type="project" value="UniProtKB-UniRule"/>
</dbReference>
<dbReference type="GO" id="GO:0005829">
    <property type="term" value="C:cytosol"/>
    <property type="evidence" value="ECO:0007669"/>
    <property type="project" value="TreeGrafter"/>
</dbReference>
<name>A0A1G2DYZ0_9BACT</name>
<dbReference type="AlphaFoldDB" id="A0A1G2DYZ0"/>
<dbReference type="Pfam" id="PF05198">
    <property type="entry name" value="IF3_N"/>
    <property type="match status" value="1"/>
</dbReference>
<dbReference type="PANTHER" id="PTHR10938">
    <property type="entry name" value="TRANSLATION INITIATION FACTOR IF-3"/>
    <property type="match status" value="1"/>
</dbReference>
<dbReference type="GO" id="GO:0032790">
    <property type="term" value="P:ribosome disassembly"/>
    <property type="evidence" value="ECO:0007669"/>
    <property type="project" value="TreeGrafter"/>
</dbReference>
<evidence type="ECO:0000259" key="6">
    <source>
        <dbReference type="Pfam" id="PF00707"/>
    </source>
</evidence>
<dbReference type="Gene3D" id="3.10.20.80">
    <property type="entry name" value="Translation initiation factor 3 (IF-3), N-terminal domain"/>
    <property type="match status" value="1"/>
</dbReference>
<comment type="subunit">
    <text evidence="5">Monomer.</text>
</comment>
<dbReference type="InterPro" id="IPR019813">
    <property type="entry name" value="Translation_initiation_fac3_CS"/>
</dbReference>